<dbReference type="PANTHER" id="PTHR47861:SF3">
    <property type="entry name" value="FKBP-TYPE PEPTIDYL-PROLYL CIS-TRANS ISOMERASE SLYD"/>
    <property type="match status" value="1"/>
</dbReference>
<comment type="catalytic activity">
    <reaction evidence="1">
        <text>[protein]-peptidylproline (omega=180) = [protein]-peptidylproline (omega=0)</text>
        <dbReference type="Rhea" id="RHEA:16237"/>
        <dbReference type="Rhea" id="RHEA-COMP:10747"/>
        <dbReference type="Rhea" id="RHEA-COMP:10748"/>
        <dbReference type="ChEBI" id="CHEBI:83833"/>
        <dbReference type="ChEBI" id="CHEBI:83834"/>
        <dbReference type="EC" id="5.2.1.8"/>
    </reaction>
</comment>
<evidence type="ECO:0000256" key="6">
    <source>
        <dbReference type="ARBA" id="ARBA00023110"/>
    </source>
</evidence>
<reference evidence="9 10" key="1">
    <citation type="submission" date="2020-05" db="EMBL/GenBank/DDBJ databases">
        <title>Sulfurimonas marisnigri, sp. nov., and Sulfurimonas baltica, sp. nov., manganese oxide reducing chemolithoautotrophs of the class Epsilonproteobacteria isolated from the pelagic redoxclines of the Black and Baltic Seas and emended description of the genus Sulfurimonas.</title>
        <authorList>
            <person name="Henkel J.V."/>
            <person name="Laudan C."/>
            <person name="Werner J."/>
            <person name="Neu T."/>
            <person name="Plewe S."/>
            <person name="Sproer C."/>
            <person name="Bunk B."/>
            <person name="Schulz-Vogt H.N."/>
        </authorList>
    </citation>
    <scope>NUCLEOTIDE SEQUENCE [LARGE SCALE GENOMIC DNA]</scope>
    <source>
        <strain evidence="9 10">SoZ1</strain>
    </source>
</reference>
<keyword evidence="5" id="KW-0963">Cytoplasm</keyword>
<comment type="similarity">
    <text evidence="3">Belongs to the FKBP-type PPIase family.</text>
</comment>
<dbReference type="InterPro" id="IPR046357">
    <property type="entry name" value="PPIase_dom_sf"/>
</dbReference>
<dbReference type="RefSeq" id="WP_194366576.1">
    <property type="nucleotide sequence ID" value="NZ_CP054493.1"/>
</dbReference>
<evidence type="ECO:0000313" key="10">
    <source>
        <dbReference type="Proteomes" id="UP000593836"/>
    </source>
</evidence>
<dbReference type="Proteomes" id="UP000593836">
    <property type="component" value="Chromosome"/>
</dbReference>
<dbReference type="KEGG" id="smas:HUE87_11795"/>
<accession>A0A7S7LZW2</accession>
<protein>
    <recommendedName>
        <fullName evidence="4">peptidylprolyl isomerase</fullName>
        <ecNumber evidence="4">5.2.1.8</ecNumber>
    </recommendedName>
</protein>
<keyword evidence="10" id="KW-1185">Reference proteome</keyword>
<evidence type="ECO:0000256" key="5">
    <source>
        <dbReference type="ARBA" id="ARBA00022490"/>
    </source>
</evidence>
<evidence type="ECO:0000256" key="1">
    <source>
        <dbReference type="ARBA" id="ARBA00000971"/>
    </source>
</evidence>
<dbReference type="SUPFAM" id="SSF54534">
    <property type="entry name" value="FKBP-like"/>
    <property type="match status" value="1"/>
</dbReference>
<evidence type="ECO:0000313" key="9">
    <source>
        <dbReference type="EMBL" id="QOY54531.1"/>
    </source>
</evidence>
<evidence type="ECO:0000256" key="3">
    <source>
        <dbReference type="ARBA" id="ARBA00006577"/>
    </source>
</evidence>
<dbReference type="PANTHER" id="PTHR47861">
    <property type="entry name" value="FKBP-TYPE PEPTIDYL-PROLYL CIS-TRANS ISOMERASE SLYD"/>
    <property type="match status" value="1"/>
</dbReference>
<dbReference type="EC" id="5.2.1.8" evidence="4"/>
<name>A0A7S7LZW2_9BACT</name>
<dbReference type="AlphaFoldDB" id="A0A7S7LZW2"/>
<evidence type="ECO:0000256" key="2">
    <source>
        <dbReference type="ARBA" id="ARBA00004496"/>
    </source>
</evidence>
<gene>
    <name evidence="9" type="ORF">HUE87_11795</name>
</gene>
<sequence>MEIAKDTLVHIEYSLHDADGVHLNPNERELIYLHGGYGHIFSELENAMDGKVLYDTFKITLSPEKAFGEYKEELLFEEQLSDLPEDVFVGMELDGNNDEFPEETIIYIITNIHNDSATLNGNHPLAGKTITFEGLITEIQELNEDEVRAILEHDAHHHD</sequence>
<dbReference type="GO" id="GO:0005737">
    <property type="term" value="C:cytoplasm"/>
    <property type="evidence" value="ECO:0007669"/>
    <property type="project" value="UniProtKB-SubCell"/>
</dbReference>
<dbReference type="GO" id="GO:0003755">
    <property type="term" value="F:peptidyl-prolyl cis-trans isomerase activity"/>
    <property type="evidence" value="ECO:0007669"/>
    <property type="project" value="UniProtKB-KW"/>
</dbReference>
<keyword evidence="7" id="KW-0143">Chaperone</keyword>
<keyword evidence="6" id="KW-0697">Rotamase</keyword>
<evidence type="ECO:0000256" key="4">
    <source>
        <dbReference type="ARBA" id="ARBA00013194"/>
    </source>
</evidence>
<organism evidence="9 10">
    <name type="scientific">Candidatus Sulfurimonas marisnigri</name>
    <dbReference type="NCBI Taxonomy" id="2740405"/>
    <lineage>
        <taxon>Bacteria</taxon>
        <taxon>Pseudomonadati</taxon>
        <taxon>Campylobacterota</taxon>
        <taxon>Epsilonproteobacteria</taxon>
        <taxon>Campylobacterales</taxon>
        <taxon>Sulfurimonadaceae</taxon>
        <taxon>Sulfurimonas</taxon>
    </lineage>
</organism>
<evidence type="ECO:0000256" key="7">
    <source>
        <dbReference type="ARBA" id="ARBA00023186"/>
    </source>
</evidence>
<keyword evidence="8 9" id="KW-0413">Isomerase</keyword>
<dbReference type="Gene3D" id="3.10.50.40">
    <property type="match status" value="1"/>
</dbReference>
<evidence type="ECO:0000256" key="8">
    <source>
        <dbReference type="ARBA" id="ARBA00023235"/>
    </source>
</evidence>
<comment type="subcellular location">
    <subcellularLocation>
        <location evidence="2">Cytoplasm</location>
    </subcellularLocation>
</comment>
<proteinExistence type="inferred from homology"/>
<dbReference type="EMBL" id="CP054493">
    <property type="protein sequence ID" value="QOY54531.1"/>
    <property type="molecule type" value="Genomic_DNA"/>
</dbReference>